<dbReference type="Pfam" id="PF05016">
    <property type="entry name" value="ParE_toxin"/>
    <property type="match status" value="1"/>
</dbReference>
<protein>
    <submittedName>
        <fullName evidence="2">Type II toxin-antitoxin system RelE/ParE family toxin</fullName>
    </submittedName>
</protein>
<dbReference type="Gene3D" id="3.30.2310.20">
    <property type="entry name" value="RelE-like"/>
    <property type="match status" value="1"/>
</dbReference>
<dbReference type="EMBL" id="JTDB02000003">
    <property type="protein sequence ID" value="NLP62438.1"/>
    <property type="molecule type" value="Genomic_DNA"/>
</dbReference>
<sequence>MPDRSKSPEAAQIISLQFLSLEITPAIGRPLPESPDLRELVIPFDDSGYIAMYLHDPGHDTVYLLAFRHQREFDY</sequence>
<dbReference type="Proteomes" id="UP000030460">
    <property type="component" value="Unassembled WGS sequence"/>
</dbReference>
<dbReference type="InterPro" id="IPR007712">
    <property type="entry name" value="RelE/ParE_toxin"/>
</dbReference>
<gene>
    <name evidence="2" type="ORF">NH14_014885</name>
</gene>
<dbReference type="RefSeq" id="WP_084225144.1">
    <property type="nucleotide sequence ID" value="NZ_CADFGF010000003.1"/>
</dbReference>
<organism evidence="2 3">
    <name type="scientific">Paraburkholderia sacchari</name>
    <dbReference type="NCBI Taxonomy" id="159450"/>
    <lineage>
        <taxon>Bacteria</taxon>
        <taxon>Pseudomonadati</taxon>
        <taxon>Pseudomonadota</taxon>
        <taxon>Betaproteobacteria</taxon>
        <taxon>Burkholderiales</taxon>
        <taxon>Burkholderiaceae</taxon>
        <taxon>Paraburkholderia</taxon>
    </lineage>
</organism>
<dbReference type="InterPro" id="IPR035093">
    <property type="entry name" value="RelE/ParE_toxin_dom_sf"/>
</dbReference>
<dbReference type="OrthoDB" id="121597at2"/>
<keyword evidence="3" id="KW-1185">Reference proteome</keyword>
<keyword evidence="1" id="KW-1277">Toxin-antitoxin system</keyword>
<evidence type="ECO:0000313" key="3">
    <source>
        <dbReference type="Proteomes" id="UP000030460"/>
    </source>
</evidence>
<evidence type="ECO:0000256" key="1">
    <source>
        <dbReference type="ARBA" id="ARBA00022649"/>
    </source>
</evidence>
<evidence type="ECO:0000313" key="2">
    <source>
        <dbReference type="EMBL" id="NLP62438.1"/>
    </source>
</evidence>
<dbReference type="AlphaFoldDB" id="A0A8T6ZCJ0"/>
<accession>A0A8T6ZCJ0</accession>
<proteinExistence type="predicted"/>
<reference evidence="2" key="2">
    <citation type="submission" date="2020-04" db="EMBL/GenBank/DDBJ databases">
        <authorList>
            <person name="Alexandrino P."/>
            <person name="Mendonca T."/>
            <person name="Guaman L."/>
            <person name="Cherix J."/>
            <person name="Lozano-Sakalauskas G."/>
            <person name="Fujita A."/>
            <person name="Filho E.R."/>
            <person name="Long P."/>
            <person name="Padilla G."/>
            <person name="Taciro M.K."/>
            <person name="Gomez J.G."/>
            <person name="Silva L.F."/>
            <person name="Torres M."/>
        </authorList>
    </citation>
    <scope>NUCLEOTIDE SEQUENCE</scope>
    <source>
        <strain evidence="2">LMG 19450</strain>
    </source>
</reference>
<comment type="caution">
    <text evidence="2">The sequence shown here is derived from an EMBL/GenBank/DDBJ whole genome shotgun (WGS) entry which is preliminary data.</text>
</comment>
<reference evidence="2" key="1">
    <citation type="journal article" date="2015" name="Genome Announc.">
        <title>Draft Genome Sequence of the Polyhydroxyalkanoate-Producing Bacterium Burkholderia sacchari LMG 19450 Isolated from Brazilian Sugarcane Plantation Soil.</title>
        <authorList>
            <person name="Alexandrino P.M."/>
            <person name="Mendonca T.T."/>
            <person name="Guaman Bautista L.P."/>
            <person name="Cherix J."/>
            <person name="Lozano-Sakalauskas G.C."/>
            <person name="Fujita A."/>
            <person name="Ramos Filho E."/>
            <person name="Long P."/>
            <person name="Padilla G."/>
            <person name="Taciro M.K."/>
            <person name="Gomez J.G."/>
            <person name="Silva L.F."/>
        </authorList>
    </citation>
    <scope>NUCLEOTIDE SEQUENCE</scope>
    <source>
        <strain evidence="2">LMG 19450</strain>
    </source>
</reference>
<name>A0A8T6ZCJ0_9BURK</name>